<dbReference type="EMBL" id="VSRR010001106">
    <property type="protein sequence ID" value="MPC22605.1"/>
    <property type="molecule type" value="Genomic_DNA"/>
</dbReference>
<protein>
    <submittedName>
        <fullName evidence="2">Uncharacterized protein</fullName>
    </submittedName>
</protein>
<feature type="compositionally biased region" description="Polar residues" evidence="1">
    <location>
        <begin position="75"/>
        <end position="88"/>
    </location>
</feature>
<name>A0A5B7DN44_PORTR</name>
<organism evidence="2 3">
    <name type="scientific">Portunus trituberculatus</name>
    <name type="common">Swimming crab</name>
    <name type="synonym">Neptunus trituberculatus</name>
    <dbReference type="NCBI Taxonomy" id="210409"/>
    <lineage>
        <taxon>Eukaryota</taxon>
        <taxon>Metazoa</taxon>
        <taxon>Ecdysozoa</taxon>
        <taxon>Arthropoda</taxon>
        <taxon>Crustacea</taxon>
        <taxon>Multicrustacea</taxon>
        <taxon>Malacostraca</taxon>
        <taxon>Eumalacostraca</taxon>
        <taxon>Eucarida</taxon>
        <taxon>Decapoda</taxon>
        <taxon>Pleocyemata</taxon>
        <taxon>Brachyura</taxon>
        <taxon>Eubrachyura</taxon>
        <taxon>Portunoidea</taxon>
        <taxon>Portunidae</taxon>
        <taxon>Portuninae</taxon>
        <taxon>Portunus</taxon>
    </lineage>
</organism>
<reference evidence="2 3" key="1">
    <citation type="submission" date="2019-05" db="EMBL/GenBank/DDBJ databases">
        <title>Another draft genome of Portunus trituberculatus and its Hox gene families provides insights of decapod evolution.</title>
        <authorList>
            <person name="Jeong J.-H."/>
            <person name="Song I."/>
            <person name="Kim S."/>
            <person name="Choi T."/>
            <person name="Kim D."/>
            <person name="Ryu S."/>
            <person name="Kim W."/>
        </authorList>
    </citation>
    <scope>NUCLEOTIDE SEQUENCE [LARGE SCALE GENOMIC DNA]</scope>
    <source>
        <tissue evidence="2">Muscle</tissue>
    </source>
</reference>
<dbReference type="Proteomes" id="UP000324222">
    <property type="component" value="Unassembled WGS sequence"/>
</dbReference>
<evidence type="ECO:0000313" key="3">
    <source>
        <dbReference type="Proteomes" id="UP000324222"/>
    </source>
</evidence>
<feature type="region of interest" description="Disordered" evidence="1">
    <location>
        <begin position="75"/>
        <end position="106"/>
    </location>
</feature>
<gene>
    <name evidence="2" type="ORF">E2C01_015623</name>
</gene>
<comment type="caution">
    <text evidence="2">The sequence shown here is derived from an EMBL/GenBank/DDBJ whole genome shotgun (WGS) entry which is preliminary data.</text>
</comment>
<keyword evidence="3" id="KW-1185">Reference proteome</keyword>
<sequence length="106" mass="11610">MTTNKQYSCLSLYPSRPGPLGSHSPAIPSVCMPSTGTATPWVWEHPHHGVAVWLPVSPGSEANAKSINHSKENQYYYNTYSGPPNWQRQNDRGTSALGDPEKGSEK</sequence>
<evidence type="ECO:0000313" key="2">
    <source>
        <dbReference type="EMBL" id="MPC22605.1"/>
    </source>
</evidence>
<dbReference type="AlphaFoldDB" id="A0A5B7DN44"/>
<proteinExistence type="predicted"/>
<accession>A0A5B7DN44</accession>
<evidence type="ECO:0000256" key="1">
    <source>
        <dbReference type="SAM" id="MobiDB-lite"/>
    </source>
</evidence>